<dbReference type="Proteomes" id="UP000291084">
    <property type="component" value="Chromosome 1"/>
</dbReference>
<dbReference type="AlphaFoldDB" id="A0A0S3QYY1"/>
<name>A0A0S3QYY1_PHAAN</name>
<evidence type="ECO:0000313" key="2">
    <source>
        <dbReference type="Proteomes" id="UP000291084"/>
    </source>
</evidence>
<evidence type="ECO:0000313" key="1">
    <source>
        <dbReference type="EMBL" id="BAT73549.1"/>
    </source>
</evidence>
<reference evidence="1 2" key="1">
    <citation type="journal article" date="2015" name="Sci. Rep.">
        <title>The power of single molecule real-time sequencing technology in the de novo assembly of a eukaryotic genome.</title>
        <authorList>
            <person name="Sakai H."/>
            <person name="Naito K."/>
            <person name="Ogiso-Tanaka E."/>
            <person name="Takahashi Y."/>
            <person name="Iseki K."/>
            <person name="Muto C."/>
            <person name="Satou K."/>
            <person name="Teruya K."/>
            <person name="Shiroma A."/>
            <person name="Shimoji M."/>
            <person name="Hirano T."/>
            <person name="Itoh T."/>
            <person name="Kaga A."/>
            <person name="Tomooka N."/>
        </authorList>
    </citation>
    <scope>NUCLEOTIDE SEQUENCE [LARGE SCALE GENOMIC DNA]</scope>
    <source>
        <strain evidence="2">cv. Shumari</strain>
    </source>
</reference>
<gene>
    <name evidence="1" type="primary">Vigan.01G104700</name>
    <name evidence="1" type="ORF">VIGAN_01104700</name>
</gene>
<dbReference type="EMBL" id="AP015034">
    <property type="protein sequence ID" value="BAT73549.1"/>
    <property type="molecule type" value="Genomic_DNA"/>
</dbReference>
<keyword evidence="2" id="KW-1185">Reference proteome</keyword>
<organism evidence="1 2">
    <name type="scientific">Vigna angularis var. angularis</name>
    <dbReference type="NCBI Taxonomy" id="157739"/>
    <lineage>
        <taxon>Eukaryota</taxon>
        <taxon>Viridiplantae</taxon>
        <taxon>Streptophyta</taxon>
        <taxon>Embryophyta</taxon>
        <taxon>Tracheophyta</taxon>
        <taxon>Spermatophyta</taxon>
        <taxon>Magnoliopsida</taxon>
        <taxon>eudicotyledons</taxon>
        <taxon>Gunneridae</taxon>
        <taxon>Pentapetalae</taxon>
        <taxon>rosids</taxon>
        <taxon>fabids</taxon>
        <taxon>Fabales</taxon>
        <taxon>Fabaceae</taxon>
        <taxon>Papilionoideae</taxon>
        <taxon>50 kb inversion clade</taxon>
        <taxon>NPAAA clade</taxon>
        <taxon>indigoferoid/millettioid clade</taxon>
        <taxon>Phaseoleae</taxon>
        <taxon>Vigna</taxon>
    </lineage>
</organism>
<accession>A0A0S3QYY1</accession>
<feature type="non-terminal residue" evidence="1">
    <location>
        <position position="1"/>
    </location>
</feature>
<proteinExistence type="predicted"/>
<protein>
    <submittedName>
        <fullName evidence="1">Uncharacterized protein</fullName>
    </submittedName>
</protein>
<sequence>TQTHFFVCVLKRVNPKHLIITVTFVEVKAYKTVWWHHVRKQSVLWIHDSLGLSCGRIPKNDGRVRIQRIVNGTEYTVA</sequence>